<protein>
    <submittedName>
        <fullName evidence="3">Extensin family protein</fullName>
    </submittedName>
</protein>
<gene>
    <name evidence="3" type="ORF">I2H38_13265</name>
</gene>
<accession>A0A931BT80</accession>
<dbReference type="Pfam" id="PF06904">
    <property type="entry name" value="Extensin-like_C"/>
    <property type="match status" value="1"/>
</dbReference>
<dbReference type="RefSeq" id="WP_196272336.1">
    <property type="nucleotide sequence ID" value="NZ_JADQDO010000006.1"/>
</dbReference>
<evidence type="ECO:0000313" key="3">
    <source>
        <dbReference type="EMBL" id="MBF9234344.1"/>
    </source>
</evidence>
<evidence type="ECO:0000313" key="4">
    <source>
        <dbReference type="Proteomes" id="UP000599312"/>
    </source>
</evidence>
<name>A0A931BT80_9HYPH</name>
<evidence type="ECO:0000259" key="2">
    <source>
        <dbReference type="Pfam" id="PF06904"/>
    </source>
</evidence>
<sequence>MRRGLVAFFALSLVGFGLTGCGLFRFEQREPWRAQAEQACLSQRLVQPSAYMALSSKIDGPGICGMDYPFKVAAFTNGSVGLTSKVTLACPIIPRIDTWLDEIVRPAAEMYFGVPVVDLKAGSYSCRPRNNQRGAKHSEHAFGNALDVMAFVLADGREISVVKGWKGNPSEQEFLREAFVGACRYFSTVLAPGSDAFHYDHLHIDLARHDPRGDRRICKPIIKFTPRIDPDHGRPTARVTPPPSADLAPIDMEEDVPEEEFAAPSQGGGTSLMSSAPRPAVSVGFSADLPGPSGAYSRTQQLQPQAQPLPQVYAPSASSRPSAGAPLALNGHGIY</sequence>
<reference evidence="3" key="1">
    <citation type="submission" date="2020-11" db="EMBL/GenBank/DDBJ databases">
        <authorList>
            <person name="Kim M.K."/>
        </authorList>
    </citation>
    <scope>NUCLEOTIDE SEQUENCE</scope>
    <source>
        <strain evidence="3">BT350</strain>
    </source>
</reference>
<comment type="caution">
    <text evidence="3">The sequence shown here is derived from an EMBL/GenBank/DDBJ whole genome shotgun (WGS) entry which is preliminary data.</text>
</comment>
<organism evidence="3 4">
    <name type="scientific">Microvirga alba</name>
    <dbReference type="NCBI Taxonomy" id="2791025"/>
    <lineage>
        <taxon>Bacteria</taxon>
        <taxon>Pseudomonadati</taxon>
        <taxon>Pseudomonadota</taxon>
        <taxon>Alphaproteobacteria</taxon>
        <taxon>Hyphomicrobiales</taxon>
        <taxon>Methylobacteriaceae</taxon>
        <taxon>Microvirga</taxon>
    </lineage>
</organism>
<feature type="compositionally biased region" description="Acidic residues" evidence="1">
    <location>
        <begin position="251"/>
        <end position="261"/>
    </location>
</feature>
<dbReference type="Proteomes" id="UP000599312">
    <property type="component" value="Unassembled WGS sequence"/>
</dbReference>
<feature type="domain" description="Extensin-like C-terminal" evidence="2">
    <location>
        <begin position="39"/>
        <end position="219"/>
    </location>
</feature>
<dbReference type="AlphaFoldDB" id="A0A931BT80"/>
<evidence type="ECO:0000256" key="1">
    <source>
        <dbReference type="SAM" id="MobiDB-lite"/>
    </source>
</evidence>
<dbReference type="PROSITE" id="PS51257">
    <property type="entry name" value="PROKAR_LIPOPROTEIN"/>
    <property type="match status" value="1"/>
</dbReference>
<dbReference type="InterPro" id="IPR009683">
    <property type="entry name" value="Extensin-like_C"/>
</dbReference>
<feature type="region of interest" description="Disordered" evidence="1">
    <location>
        <begin position="224"/>
        <end position="335"/>
    </location>
</feature>
<dbReference type="EMBL" id="JADQDO010000006">
    <property type="protein sequence ID" value="MBF9234344.1"/>
    <property type="molecule type" value="Genomic_DNA"/>
</dbReference>
<feature type="compositionally biased region" description="Low complexity" evidence="1">
    <location>
        <begin position="300"/>
        <end position="326"/>
    </location>
</feature>
<keyword evidence="4" id="KW-1185">Reference proteome</keyword>
<proteinExistence type="predicted"/>